<proteinExistence type="predicted"/>
<evidence type="ECO:0000256" key="6">
    <source>
        <dbReference type="ARBA" id="ARBA00022908"/>
    </source>
</evidence>
<evidence type="ECO:0000256" key="10">
    <source>
        <dbReference type="SAM" id="MobiDB-lite"/>
    </source>
</evidence>
<evidence type="ECO:0000256" key="7">
    <source>
        <dbReference type="ARBA" id="ARBA00022918"/>
    </source>
</evidence>
<evidence type="ECO:0000256" key="9">
    <source>
        <dbReference type="ARBA" id="ARBA00023172"/>
    </source>
</evidence>
<dbReference type="InterPro" id="IPR001584">
    <property type="entry name" value="Integrase_cat-core"/>
</dbReference>
<dbReference type="EMBL" id="JBBWWQ010000016">
    <property type="protein sequence ID" value="KAK8926407.1"/>
    <property type="molecule type" value="Genomic_DNA"/>
</dbReference>
<keyword evidence="6" id="KW-0229">DNA integration</keyword>
<evidence type="ECO:0000256" key="4">
    <source>
        <dbReference type="ARBA" id="ARBA00022801"/>
    </source>
</evidence>
<dbReference type="GO" id="GO:0016787">
    <property type="term" value="F:hydrolase activity"/>
    <property type="evidence" value="ECO:0007669"/>
    <property type="project" value="UniProtKB-KW"/>
</dbReference>
<sequence>MSREFTKYCNENGVVRELTVRGNPQQNGVVERKKRTILEMTRCMMNVKNILHCYWGEAANTAVYLLNRAPTRTLSNSTPYELWYNLKPNRVGCGKLAGTPRRGEVRGGGQQGRLETRVSSPCPLAPSRGETGRPGGLLPREASSPGEAAGQAGSRPARPARWARPPVRRALAPRGQLAGRGRRPGGLSPREASAPGKAAGQARPAGQALAHAASPPRAWVSREAGGVCAKIEPNDEINHMEKVLEKDLKSAASLFTLTNCNTR</sequence>
<evidence type="ECO:0000256" key="1">
    <source>
        <dbReference type="ARBA" id="ARBA00022722"/>
    </source>
</evidence>
<keyword evidence="4" id="KW-0378">Hydrolase</keyword>
<feature type="region of interest" description="Disordered" evidence="10">
    <location>
        <begin position="97"/>
        <end position="218"/>
    </location>
</feature>
<keyword evidence="1" id="KW-0540">Nuclease</keyword>
<feature type="domain" description="Integrase catalytic" evidence="11">
    <location>
        <begin position="1"/>
        <end position="87"/>
    </location>
</feature>
<keyword evidence="5" id="KW-0460">Magnesium</keyword>
<comment type="caution">
    <text evidence="12">The sequence shown here is derived from an EMBL/GenBank/DDBJ whole genome shotgun (WGS) entry which is preliminary data.</text>
</comment>
<dbReference type="GO" id="GO:0003676">
    <property type="term" value="F:nucleic acid binding"/>
    <property type="evidence" value="ECO:0007669"/>
    <property type="project" value="InterPro"/>
</dbReference>
<organism evidence="12 13">
    <name type="scientific">Platanthera zijinensis</name>
    <dbReference type="NCBI Taxonomy" id="2320716"/>
    <lineage>
        <taxon>Eukaryota</taxon>
        <taxon>Viridiplantae</taxon>
        <taxon>Streptophyta</taxon>
        <taxon>Embryophyta</taxon>
        <taxon>Tracheophyta</taxon>
        <taxon>Spermatophyta</taxon>
        <taxon>Magnoliopsida</taxon>
        <taxon>Liliopsida</taxon>
        <taxon>Asparagales</taxon>
        <taxon>Orchidaceae</taxon>
        <taxon>Orchidoideae</taxon>
        <taxon>Orchideae</taxon>
        <taxon>Orchidinae</taxon>
        <taxon>Platanthera</taxon>
    </lineage>
</organism>
<keyword evidence="8" id="KW-0239">DNA-directed DNA polymerase</keyword>
<evidence type="ECO:0000313" key="12">
    <source>
        <dbReference type="EMBL" id="KAK8926407.1"/>
    </source>
</evidence>
<accession>A0AAP0B3U3</accession>
<dbReference type="GO" id="GO:0006310">
    <property type="term" value="P:DNA recombination"/>
    <property type="evidence" value="ECO:0007669"/>
    <property type="project" value="UniProtKB-KW"/>
</dbReference>
<keyword evidence="8" id="KW-0808">Transferase</keyword>
<gene>
    <name evidence="12" type="ORF">KSP39_PZI018471</name>
</gene>
<reference evidence="12 13" key="1">
    <citation type="journal article" date="2022" name="Nat. Plants">
        <title>Genomes of leafy and leafless Platanthera orchids illuminate the evolution of mycoheterotrophy.</title>
        <authorList>
            <person name="Li M.H."/>
            <person name="Liu K.W."/>
            <person name="Li Z."/>
            <person name="Lu H.C."/>
            <person name="Ye Q.L."/>
            <person name="Zhang D."/>
            <person name="Wang J.Y."/>
            <person name="Li Y.F."/>
            <person name="Zhong Z.M."/>
            <person name="Liu X."/>
            <person name="Yu X."/>
            <person name="Liu D.K."/>
            <person name="Tu X.D."/>
            <person name="Liu B."/>
            <person name="Hao Y."/>
            <person name="Liao X.Y."/>
            <person name="Jiang Y.T."/>
            <person name="Sun W.H."/>
            <person name="Chen J."/>
            <person name="Chen Y.Q."/>
            <person name="Ai Y."/>
            <person name="Zhai J.W."/>
            <person name="Wu S.S."/>
            <person name="Zhou Z."/>
            <person name="Hsiao Y.Y."/>
            <person name="Wu W.L."/>
            <person name="Chen Y.Y."/>
            <person name="Lin Y.F."/>
            <person name="Hsu J.L."/>
            <person name="Li C.Y."/>
            <person name="Wang Z.W."/>
            <person name="Zhao X."/>
            <person name="Zhong W.Y."/>
            <person name="Ma X.K."/>
            <person name="Ma L."/>
            <person name="Huang J."/>
            <person name="Chen G.Z."/>
            <person name="Huang M.Z."/>
            <person name="Huang L."/>
            <person name="Peng D.H."/>
            <person name="Luo Y.B."/>
            <person name="Zou S.Q."/>
            <person name="Chen S.P."/>
            <person name="Lan S."/>
            <person name="Tsai W.C."/>
            <person name="Van de Peer Y."/>
            <person name="Liu Z.J."/>
        </authorList>
    </citation>
    <scope>NUCLEOTIDE SEQUENCE [LARGE SCALE GENOMIC DNA]</scope>
    <source>
        <strain evidence="12">Lor287</strain>
    </source>
</reference>
<dbReference type="GO" id="GO:0003964">
    <property type="term" value="F:RNA-directed DNA polymerase activity"/>
    <property type="evidence" value="ECO:0007669"/>
    <property type="project" value="UniProtKB-KW"/>
</dbReference>
<dbReference type="AlphaFoldDB" id="A0AAP0B3U3"/>
<keyword evidence="3" id="KW-0255">Endonuclease</keyword>
<keyword evidence="9" id="KW-0233">DNA recombination</keyword>
<name>A0AAP0B3U3_9ASPA</name>
<dbReference type="GO" id="GO:0003887">
    <property type="term" value="F:DNA-directed DNA polymerase activity"/>
    <property type="evidence" value="ECO:0007669"/>
    <property type="project" value="UniProtKB-KW"/>
</dbReference>
<dbReference type="InterPro" id="IPR039537">
    <property type="entry name" value="Retrotran_Ty1/copia-like"/>
</dbReference>
<feature type="compositionally biased region" description="Low complexity" evidence="10">
    <location>
        <begin position="155"/>
        <end position="190"/>
    </location>
</feature>
<dbReference type="InterPro" id="IPR012337">
    <property type="entry name" value="RNaseH-like_sf"/>
</dbReference>
<dbReference type="PANTHER" id="PTHR42648:SF11">
    <property type="entry name" value="TRANSPOSON TY4-P GAG-POL POLYPROTEIN"/>
    <property type="match status" value="1"/>
</dbReference>
<keyword evidence="7" id="KW-0695">RNA-directed DNA polymerase</keyword>
<dbReference type="SUPFAM" id="SSF53098">
    <property type="entry name" value="Ribonuclease H-like"/>
    <property type="match status" value="1"/>
</dbReference>
<dbReference type="GO" id="GO:0046872">
    <property type="term" value="F:metal ion binding"/>
    <property type="evidence" value="ECO:0007669"/>
    <property type="project" value="UniProtKB-KW"/>
</dbReference>
<evidence type="ECO:0000256" key="5">
    <source>
        <dbReference type="ARBA" id="ARBA00022842"/>
    </source>
</evidence>
<dbReference type="PANTHER" id="PTHR42648">
    <property type="entry name" value="TRANSPOSASE, PUTATIVE-RELATED"/>
    <property type="match status" value="1"/>
</dbReference>
<evidence type="ECO:0000313" key="13">
    <source>
        <dbReference type="Proteomes" id="UP001418222"/>
    </source>
</evidence>
<keyword evidence="13" id="KW-1185">Reference proteome</keyword>
<keyword evidence="8" id="KW-0548">Nucleotidyltransferase</keyword>
<protein>
    <recommendedName>
        <fullName evidence="11">Integrase catalytic domain-containing protein</fullName>
    </recommendedName>
</protein>
<keyword evidence="2" id="KW-0479">Metal-binding</keyword>
<dbReference type="GO" id="GO:0004519">
    <property type="term" value="F:endonuclease activity"/>
    <property type="evidence" value="ECO:0007669"/>
    <property type="project" value="UniProtKB-KW"/>
</dbReference>
<dbReference type="InterPro" id="IPR036397">
    <property type="entry name" value="RNaseH_sf"/>
</dbReference>
<evidence type="ECO:0000259" key="11">
    <source>
        <dbReference type="PROSITE" id="PS50994"/>
    </source>
</evidence>
<evidence type="ECO:0000256" key="8">
    <source>
        <dbReference type="ARBA" id="ARBA00022932"/>
    </source>
</evidence>
<dbReference type="Proteomes" id="UP001418222">
    <property type="component" value="Unassembled WGS sequence"/>
</dbReference>
<dbReference type="Gene3D" id="3.30.420.10">
    <property type="entry name" value="Ribonuclease H-like superfamily/Ribonuclease H"/>
    <property type="match status" value="1"/>
</dbReference>
<dbReference type="GO" id="GO:0015074">
    <property type="term" value="P:DNA integration"/>
    <property type="evidence" value="ECO:0007669"/>
    <property type="project" value="UniProtKB-KW"/>
</dbReference>
<evidence type="ECO:0000256" key="2">
    <source>
        <dbReference type="ARBA" id="ARBA00022723"/>
    </source>
</evidence>
<dbReference type="PROSITE" id="PS50994">
    <property type="entry name" value="INTEGRASE"/>
    <property type="match status" value="1"/>
</dbReference>
<evidence type="ECO:0000256" key="3">
    <source>
        <dbReference type="ARBA" id="ARBA00022759"/>
    </source>
</evidence>